<evidence type="ECO:0008006" key="3">
    <source>
        <dbReference type="Google" id="ProtNLM"/>
    </source>
</evidence>
<comment type="caution">
    <text evidence="1">The sequence shown here is derived from an EMBL/GenBank/DDBJ whole genome shotgun (WGS) entry which is preliminary data.</text>
</comment>
<evidence type="ECO:0000313" key="2">
    <source>
        <dbReference type="Proteomes" id="UP000323426"/>
    </source>
</evidence>
<gene>
    <name evidence="1" type="ORF">F0145_08735</name>
</gene>
<dbReference type="EMBL" id="VWSF01000005">
    <property type="protein sequence ID" value="KAA5547404.1"/>
    <property type="molecule type" value="Genomic_DNA"/>
</dbReference>
<dbReference type="Proteomes" id="UP000323426">
    <property type="component" value="Unassembled WGS sequence"/>
</dbReference>
<accession>A0A5M6DIL5</accession>
<name>A0A5M6DIL5_9BACT</name>
<dbReference type="AlphaFoldDB" id="A0A5M6DIL5"/>
<organism evidence="1 2">
    <name type="scientific">Adhaeribacter rhizoryzae</name>
    <dbReference type="NCBI Taxonomy" id="2607907"/>
    <lineage>
        <taxon>Bacteria</taxon>
        <taxon>Pseudomonadati</taxon>
        <taxon>Bacteroidota</taxon>
        <taxon>Cytophagia</taxon>
        <taxon>Cytophagales</taxon>
        <taxon>Hymenobacteraceae</taxon>
        <taxon>Adhaeribacter</taxon>
    </lineage>
</organism>
<protein>
    <recommendedName>
        <fullName evidence="3">TFIIB-type zinc ribbon-containing protein</fullName>
    </recommendedName>
</protein>
<sequence>MINEQLRYSGLPAAHQWYMTDFLVRCPKCANAAEITVDDSCFQNNGKLYCSNCSHLEFAKDLIRYNVTIIRNCDNCGKHFEKVIPNLKEKVNEVSLACPHCGVMRTFTARNDAVKLAYKNSGKAIDPIFKLALWFQENVRGNLFWAYNRRHLQEIKNYVSSKLRERQTTTHTTMVERLPNFIKEAKNREAILKAIEKLEKR</sequence>
<proteinExistence type="predicted"/>
<keyword evidence="2" id="KW-1185">Reference proteome</keyword>
<evidence type="ECO:0000313" key="1">
    <source>
        <dbReference type="EMBL" id="KAA5547404.1"/>
    </source>
</evidence>
<dbReference type="RefSeq" id="WP_150087977.1">
    <property type="nucleotide sequence ID" value="NZ_VWSF01000005.1"/>
</dbReference>
<reference evidence="1 2" key="1">
    <citation type="submission" date="2019-09" db="EMBL/GenBank/DDBJ databases">
        <title>Genome sequence and assembly of Adhaeribacter sp.</title>
        <authorList>
            <person name="Chhetri G."/>
        </authorList>
    </citation>
    <scope>NUCLEOTIDE SEQUENCE [LARGE SCALE GENOMIC DNA]</scope>
    <source>
        <strain evidence="1 2">DK36</strain>
    </source>
</reference>